<dbReference type="InterPro" id="IPR003837">
    <property type="entry name" value="GatC"/>
</dbReference>
<comment type="subunit">
    <text evidence="1">Heterotrimer of A, B and C subunits.</text>
</comment>
<dbReference type="PANTHER" id="PTHR15004">
    <property type="entry name" value="GLUTAMYL-TRNA(GLN) AMIDOTRANSFERASE SUBUNIT C, MITOCHONDRIAL"/>
    <property type="match status" value="1"/>
</dbReference>
<keyword evidence="1" id="KW-0436">Ligase</keyword>
<dbReference type="SUPFAM" id="SSF141000">
    <property type="entry name" value="Glu-tRNAGln amidotransferase C subunit"/>
    <property type="match status" value="1"/>
</dbReference>
<keyword evidence="1" id="KW-0648">Protein biosynthesis</keyword>
<dbReference type="AlphaFoldDB" id="A0A150XAA7"/>
<dbReference type="GO" id="GO:0005524">
    <property type="term" value="F:ATP binding"/>
    <property type="evidence" value="ECO:0007669"/>
    <property type="project" value="UniProtKB-KW"/>
</dbReference>
<accession>A0A150XAA7</accession>
<keyword evidence="1" id="KW-0067">ATP-binding</keyword>
<proteinExistence type="inferred from homology"/>
<keyword evidence="3" id="KW-1185">Reference proteome</keyword>
<comment type="catalytic activity">
    <reaction evidence="1">
        <text>L-glutamyl-tRNA(Gln) + L-glutamine + ATP + H2O = L-glutaminyl-tRNA(Gln) + L-glutamate + ADP + phosphate + H(+)</text>
        <dbReference type="Rhea" id="RHEA:17521"/>
        <dbReference type="Rhea" id="RHEA-COMP:9681"/>
        <dbReference type="Rhea" id="RHEA-COMP:9684"/>
        <dbReference type="ChEBI" id="CHEBI:15377"/>
        <dbReference type="ChEBI" id="CHEBI:15378"/>
        <dbReference type="ChEBI" id="CHEBI:29985"/>
        <dbReference type="ChEBI" id="CHEBI:30616"/>
        <dbReference type="ChEBI" id="CHEBI:43474"/>
        <dbReference type="ChEBI" id="CHEBI:58359"/>
        <dbReference type="ChEBI" id="CHEBI:78520"/>
        <dbReference type="ChEBI" id="CHEBI:78521"/>
        <dbReference type="ChEBI" id="CHEBI:456216"/>
    </reaction>
</comment>
<dbReference type="GO" id="GO:0016740">
    <property type="term" value="F:transferase activity"/>
    <property type="evidence" value="ECO:0007669"/>
    <property type="project" value="UniProtKB-KW"/>
</dbReference>
<evidence type="ECO:0000313" key="2">
    <source>
        <dbReference type="EMBL" id="KYG75677.1"/>
    </source>
</evidence>
<dbReference type="GO" id="GO:0070681">
    <property type="term" value="P:glutaminyl-tRNAGln biosynthesis via transamidation"/>
    <property type="evidence" value="ECO:0007669"/>
    <property type="project" value="TreeGrafter"/>
</dbReference>
<dbReference type="EMBL" id="LRPC01000012">
    <property type="protein sequence ID" value="KYG75677.1"/>
    <property type="molecule type" value="Genomic_DNA"/>
</dbReference>
<dbReference type="RefSeq" id="WP_068219359.1">
    <property type="nucleotide sequence ID" value="NZ_CP139724.1"/>
</dbReference>
<dbReference type="PANTHER" id="PTHR15004:SF0">
    <property type="entry name" value="GLUTAMYL-TRNA(GLN) AMIDOTRANSFERASE SUBUNIT C, MITOCHONDRIAL"/>
    <property type="match status" value="1"/>
</dbReference>
<comment type="catalytic activity">
    <reaction evidence="1">
        <text>L-aspartyl-tRNA(Asn) + L-glutamine + ATP + H2O = L-asparaginyl-tRNA(Asn) + L-glutamate + ADP + phosphate + 2 H(+)</text>
        <dbReference type="Rhea" id="RHEA:14513"/>
        <dbReference type="Rhea" id="RHEA-COMP:9674"/>
        <dbReference type="Rhea" id="RHEA-COMP:9677"/>
        <dbReference type="ChEBI" id="CHEBI:15377"/>
        <dbReference type="ChEBI" id="CHEBI:15378"/>
        <dbReference type="ChEBI" id="CHEBI:29985"/>
        <dbReference type="ChEBI" id="CHEBI:30616"/>
        <dbReference type="ChEBI" id="CHEBI:43474"/>
        <dbReference type="ChEBI" id="CHEBI:58359"/>
        <dbReference type="ChEBI" id="CHEBI:78515"/>
        <dbReference type="ChEBI" id="CHEBI:78516"/>
        <dbReference type="ChEBI" id="CHEBI:456216"/>
    </reaction>
</comment>
<dbReference type="InterPro" id="IPR036113">
    <property type="entry name" value="Asp/Glu-ADT_sf_sub_c"/>
</dbReference>
<dbReference type="Pfam" id="PF02686">
    <property type="entry name" value="GatC"/>
    <property type="match status" value="1"/>
</dbReference>
<dbReference type="GO" id="GO:0006450">
    <property type="term" value="P:regulation of translational fidelity"/>
    <property type="evidence" value="ECO:0007669"/>
    <property type="project" value="InterPro"/>
</dbReference>
<keyword evidence="1" id="KW-0547">Nucleotide-binding</keyword>
<dbReference type="HAMAP" id="MF_00122">
    <property type="entry name" value="GatC"/>
    <property type="match status" value="1"/>
</dbReference>
<dbReference type="STRING" id="333140.AWW68_07535"/>
<dbReference type="EC" id="6.3.5.-" evidence="1"/>
<comment type="caution">
    <text evidence="2">The sequence shown here is derived from an EMBL/GenBank/DDBJ whole genome shotgun (WGS) entry which is preliminary data.</text>
</comment>
<name>A0A150XAA7_9BACT</name>
<reference evidence="2 3" key="1">
    <citation type="submission" date="2016-01" db="EMBL/GenBank/DDBJ databases">
        <title>Genome sequencing of Roseivirga spongicola UST030701-084.</title>
        <authorList>
            <person name="Selvaratnam C."/>
            <person name="Thevarajoo S."/>
            <person name="Goh K.M."/>
            <person name="Ee R."/>
            <person name="Chan K.-G."/>
            <person name="Chong C.S."/>
        </authorList>
    </citation>
    <scope>NUCLEOTIDE SEQUENCE [LARGE SCALE GENOMIC DNA]</scope>
    <source>
        <strain evidence="2 3">UST030701-084</strain>
    </source>
</reference>
<organism evidence="2 3">
    <name type="scientific">Roseivirga spongicola</name>
    <dbReference type="NCBI Taxonomy" id="333140"/>
    <lineage>
        <taxon>Bacteria</taxon>
        <taxon>Pseudomonadati</taxon>
        <taxon>Bacteroidota</taxon>
        <taxon>Cytophagia</taxon>
        <taxon>Cytophagales</taxon>
        <taxon>Roseivirgaceae</taxon>
        <taxon>Roseivirga</taxon>
    </lineage>
</organism>
<dbReference type="Gene3D" id="1.10.20.60">
    <property type="entry name" value="Glu-tRNAGln amidotransferase C subunit, N-terminal domain"/>
    <property type="match status" value="1"/>
</dbReference>
<dbReference type="GO" id="GO:0050567">
    <property type="term" value="F:glutaminyl-tRNA synthase (glutamine-hydrolyzing) activity"/>
    <property type="evidence" value="ECO:0007669"/>
    <property type="project" value="UniProtKB-UniRule"/>
</dbReference>
<sequence>MKVDKEKLHKVAHLARLTIKPEEEEQLIKDMGEILEWVDKLSEVDTEGVEPLTHMTQEVNVLRADKAEKTIEREAALKNAPDQDGQFFKVPKVLKRND</sequence>
<keyword evidence="2" id="KW-0808">Transferase</keyword>
<dbReference type="Proteomes" id="UP000075606">
    <property type="component" value="Unassembled WGS sequence"/>
</dbReference>
<dbReference type="NCBIfam" id="TIGR00135">
    <property type="entry name" value="gatC"/>
    <property type="match status" value="1"/>
</dbReference>
<protein>
    <recommendedName>
        <fullName evidence="1">Aspartyl/glutamyl-tRNA(Asn/Gln) amidotransferase subunit C</fullName>
        <shortName evidence="1">Asp/Glu-ADT subunit C</shortName>
        <ecNumber evidence="1">6.3.5.-</ecNumber>
    </recommendedName>
</protein>
<dbReference type="GO" id="GO:0050566">
    <property type="term" value="F:asparaginyl-tRNA synthase (glutamine-hydrolyzing) activity"/>
    <property type="evidence" value="ECO:0007669"/>
    <property type="project" value="RHEA"/>
</dbReference>
<dbReference type="OrthoDB" id="9813938at2"/>
<dbReference type="GO" id="GO:0006412">
    <property type="term" value="P:translation"/>
    <property type="evidence" value="ECO:0007669"/>
    <property type="project" value="UniProtKB-UniRule"/>
</dbReference>
<comment type="similarity">
    <text evidence="1">Belongs to the GatC family.</text>
</comment>
<comment type="function">
    <text evidence="1">Allows the formation of correctly charged Asn-tRNA(Asn) or Gln-tRNA(Gln) through the transamidation of misacylated Asp-tRNA(Asn) or Glu-tRNA(Gln) in organisms which lack either or both of asparaginyl-tRNA or glutaminyl-tRNA synthetases. The reaction takes place in the presence of glutamine and ATP through an activated phospho-Asp-tRNA(Asn) or phospho-Glu-tRNA(Gln).</text>
</comment>
<gene>
    <name evidence="1" type="primary">gatC</name>
    <name evidence="2" type="ORF">AWW68_07535</name>
</gene>
<evidence type="ECO:0000313" key="3">
    <source>
        <dbReference type="Proteomes" id="UP000075606"/>
    </source>
</evidence>
<evidence type="ECO:0000256" key="1">
    <source>
        <dbReference type="HAMAP-Rule" id="MF_00122"/>
    </source>
</evidence>